<comment type="caution">
    <text evidence="2">The sequence shown here is derived from an EMBL/GenBank/DDBJ whole genome shotgun (WGS) entry which is preliminary data.</text>
</comment>
<gene>
    <name evidence="2" type="ORF">ERS852473_01062</name>
</gene>
<organism evidence="2 3">
    <name type="scientific">Sarcina ventriculi</name>
    <name type="common">Clostridium ventriculi</name>
    <dbReference type="NCBI Taxonomy" id="1267"/>
    <lineage>
        <taxon>Bacteria</taxon>
        <taxon>Bacillati</taxon>
        <taxon>Bacillota</taxon>
        <taxon>Clostridia</taxon>
        <taxon>Eubacteriales</taxon>
        <taxon>Clostridiaceae</taxon>
        <taxon>Sarcina</taxon>
    </lineage>
</organism>
<evidence type="ECO:0000313" key="2">
    <source>
        <dbReference type="EMBL" id="CUN77527.1"/>
    </source>
</evidence>
<protein>
    <submittedName>
        <fullName evidence="2">Uncharacterized conserved protein</fullName>
    </submittedName>
</protein>
<keyword evidence="1" id="KW-0175">Coiled coil</keyword>
<dbReference type="Pfam" id="PF09932">
    <property type="entry name" value="DUF2164"/>
    <property type="match status" value="1"/>
</dbReference>
<proteinExistence type="predicted"/>
<evidence type="ECO:0000313" key="3">
    <source>
        <dbReference type="Proteomes" id="UP000095488"/>
    </source>
</evidence>
<keyword evidence="3" id="KW-1185">Reference proteome</keyword>
<dbReference type="Proteomes" id="UP000095488">
    <property type="component" value="Unassembled WGS sequence"/>
</dbReference>
<dbReference type="EMBL" id="CYZR01000003">
    <property type="protein sequence ID" value="CUN77527.1"/>
    <property type="molecule type" value="Genomic_DNA"/>
</dbReference>
<sequence>MSDNSYDYSKQDGYYGSKEDYYDADGNCYNFICNSFFKNKGLENKNIKLNLTAEKRAKLEKDIKEYFNERSNKELKDEDFGIFLDFFVEKVMPEIYNEGIVDAYIYVIEKIESLLEVRE</sequence>
<accession>A0ABM9UQF8</accession>
<dbReference type="RefSeq" id="WP_055258361.1">
    <property type="nucleotide sequence ID" value="NZ_BCMV01000066.1"/>
</dbReference>
<reference evidence="2 3" key="1">
    <citation type="submission" date="2015-09" db="EMBL/GenBank/DDBJ databases">
        <authorList>
            <consortium name="Pathogen Informatics"/>
        </authorList>
    </citation>
    <scope>NUCLEOTIDE SEQUENCE [LARGE SCALE GENOMIC DNA]</scope>
    <source>
        <strain evidence="2 3">2789STDY5834858</strain>
    </source>
</reference>
<evidence type="ECO:0000256" key="1">
    <source>
        <dbReference type="SAM" id="Coils"/>
    </source>
</evidence>
<feature type="coiled-coil region" evidence="1">
    <location>
        <begin position="42"/>
        <end position="76"/>
    </location>
</feature>
<dbReference type="InterPro" id="IPR018680">
    <property type="entry name" value="DUF2164"/>
</dbReference>
<name>A0ABM9UQF8_SARVE</name>